<name>A0A1H1QGZ5_MUCMA</name>
<dbReference type="Proteomes" id="UP000199679">
    <property type="component" value="Chromosome I"/>
</dbReference>
<evidence type="ECO:0000313" key="3">
    <source>
        <dbReference type="Proteomes" id="UP000199679"/>
    </source>
</evidence>
<dbReference type="RefSeq" id="WP_157682043.1">
    <property type="nucleotide sequence ID" value="NZ_LT629740.1"/>
</dbReference>
<feature type="transmembrane region" description="Helical" evidence="1">
    <location>
        <begin position="13"/>
        <end position="33"/>
    </location>
</feature>
<evidence type="ECO:0000256" key="1">
    <source>
        <dbReference type="SAM" id="Phobius"/>
    </source>
</evidence>
<protein>
    <submittedName>
        <fullName evidence="2">Uncharacterized protein</fullName>
    </submittedName>
</protein>
<keyword evidence="3" id="KW-1185">Reference proteome</keyword>
<keyword evidence="1" id="KW-0472">Membrane</keyword>
<keyword evidence="1" id="KW-1133">Transmembrane helix</keyword>
<dbReference type="AlphaFoldDB" id="A0A1H1QGZ5"/>
<dbReference type="EMBL" id="LT629740">
    <property type="protein sequence ID" value="SDS22577.1"/>
    <property type="molecule type" value="Genomic_DNA"/>
</dbReference>
<evidence type="ECO:0000313" key="2">
    <source>
        <dbReference type="EMBL" id="SDS22577.1"/>
    </source>
</evidence>
<dbReference type="STRING" id="652787.SAMN05216490_0768"/>
<keyword evidence="1" id="KW-0812">Transmembrane</keyword>
<proteinExistence type="predicted"/>
<sequence>MTLSDVSLIGKKILVGIIITLVPFIIIVGGLFLTQKLLQGNSSQPQPAVKQIKTNKS</sequence>
<organism evidence="2 3">
    <name type="scientific">Mucilaginibacter mallensis</name>
    <dbReference type="NCBI Taxonomy" id="652787"/>
    <lineage>
        <taxon>Bacteria</taxon>
        <taxon>Pseudomonadati</taxon>
        <taxon>Bacteroidota</taxon>
        <taxon>Sphingobacteriia</taxon>
        <taxon>Sphingobacteriales</taxon>
        <taxon>Sphingobacteriaceae</taxon>
        <taxon>Mucilaginibacter</taxon>
    </lineage>
</organism>
<reference evidence="2 3" key="1">
    <citation type="submission" date="2016-10" db="EMBL/GenBank/DDBJ databases">
        <authorList>
            <person name="de Groot N.N."/>
        </authorList>
    </citation>
    <scope>NUCLEOTIDE SEQUENCE [LARGE SCALE GENOMIC DNA]</scope>
    <source>
        <strain evidence="2 3">MP1X4</strain>
    </source>
</reference>
<accession>A0A1H1QGZ5</accession>
<gene>
    <name evidence="2" type="ORF">SAMN05216490_0768</name>
</gene>